<name>A0A067U030_GALM3</name>
<keyword evidence="2" id="KW-1133">Transmembrane helix</keyword>
<feature type="region of interest" description="Disordered" evidence="1">
    <location>
        <begin position="35"/>
        <end position="65"/>
    </location>
</feature>
<keyword evidence="4" id="KW-1185">Reference proteome</keyword>
<dbReference type="OrthoDB" id="4093673at2759"/>
<sequence>MSAIRRAVPFFVAAMTGVVSGIYIFKPLVIQETKELSNPRDQHNVISSDTSPKSRNGSDDKGTIR</sequence>
<keyword evidence="2" id="KW-0812">Transmembrane</keyword>
<accession>A0A067U030</accession>
<evidence type="ECO:0000256" key="1">
    <source>
        <dbReference type="SAM" id="MobiDB-lite"/>
    </source>
</evidence>
<dbReference type="EMBL" id="KL142367">
    <property type="protein sequence ID" value="KDR85629.1"/>
    <property type="molecule type" value="Genomic_DNA"/>
</dbReference>
<feature type="transmembrane region" description="Helical" evidence="2">
    <location>
        <begin position="7"/>
        <end position="25"/>
    </location>
</feature>
<dbReference type="Proteomes" id="UP000027222">
    <property type="component" value="Unassembled WGS sequence"/>
</dbReference>
<dbReference type="HOGENOM" id="CLU_2849835_0_0_1"/>
<feature type="compositionally biased region" description="Basic and acidic residues" evidence="1">
    <location>
        <begin position="56"/>
        <end position="65"/>
    </location>
</feature>
<dbReference type="Pfam" id="PF23670">
    <property type="entry name" value="PIGBOS1"/>
    <property type="match status" value="1"/>
</dbReference>
<proteinExistence type="predicted"/>
<protein>
    <submittedName>
        <fullName evidence="3">Uncharacterized protein</fullName>
    </submittedName>
</protein>
<gene>
    <name evidence="3" type="ORF">GALMADRAFT_374999</name>
</gene>
<organism evidence="3 4">
    <name type="scientific">Galerina marginata (strain CBS 339.88)</name>
    <dbReference type="NCBI Taxonomy" id="685588"/>
    <lineage>
        <taxon>Eukaryota</taxon>
        <taxon>Fungi</taxon>
        <taxon>Dikarya</taxon>
        <taxon>Basidiomycota</taxon>
        <taxon>Agaricomycotina</taxon>
        <taxon>Agaricomycetes</taxon>
        <taxon>Agaricomycetidae</taxon>
        <taxon>Agaricales</taxon>
        <taxon>Agaricineae</taxon>
        <taxon>Strophariaceae</taxon>
        <taxon>Galerina</taxon>
    </lineage>
</organism>
<feature type="compositionally biased region" description="Polar residues" evidence="1">
    <location>
        <begin position="44"/>
        <end position="55"/>
    </location>
</feature>
<evidence type="ECO:0000256" key="2">
    <source>
        <dbReference type="SAM" id="Phobius"/>
    </source>
</evidence>
<evidence type="ECO:0000313" key="4">
    <source>
        <dbReference type="Proteomes" id="UP000027222"/>
    </source>
</evidence>
<dbReference type="InterPro" id="IPR057394">
    <property type="entry name" value="PIGBOS1"/>
</dbReference>
<keyword evidence="2" id="KW-0472">Membrane</keyword>
<dbReference type="AlphaFoldDB" id="A0A067U030"/>
<evidence type="ECO:0000313" key="3">
    <source>
        <dbReference type="EMBL" id="KDR85629.1"/>
    </source>
</evidence>
<reference evidence="4" key="1">
    <citation type="journal article" date="2014" name="Proc. Natl. Acad. Sci. U.S.A.">
        <title>Extensive sampling of basidiomycete genomes demonstrates inadequacy of the white-rot/brown-rot paradigm for wood decay fungi.</title>
        <authorList>
            <person name="Riley R."/>
            <person name="Salamov A.A."/>
            <person name="Brown D.W."/>
            <person name="Nagy L.G."/>
            <person name="Floudas D."/>
            <person name="Held B.W."/>
            <person name="Levasseur A."/>
            <person name="Lombard V."/>
            <person name="Morin E."/>
            <person name="Otillar R."/>
            <person name="Lindquist E.A."/>
            <person name="Sun H."/>
            <person name="LaButti K.M."/>
            <person name="Schmutz J."/>
            <person name="Jabbour D."/>
            <person name="Luo H."/>
            <person name="Baker S.E."/>
            <person name="Pisabarro A.G."/>
            <person name="Walton J.D."/>
            <person name="Blanchette R.A."/>
            <person name="Henrissat B."/>
            <person name="Martin F."/>
            <person name="Cullen D."/>
            <person name="Hibbett D.S."/>
            <person name="Grigoriev I.V."/>
        </authorList>
    </citation>
    <scope>NUCLEOTIDE SEQUENCE [LARGE SCALE GENOMIC DNA]</scope>
    <source>
        <strain evidence="4">CBS 339.88</strain>
    </source>
</reference>